<reference evidence="2 3" key="1">
    <citation type="journal article" date="2010" name="Cell">
        <title>The genome of Naegleria gruberi illuminates early eukaryotic versatility.</title>
        <authorList>
            <person name="Fritz-Laylin L.K."/>
            <person name="Prochnik S.E."/>
            <person name="Ginger M.L."/>
            <person name="Dacks J.B."/>
            <person name="Carpenter M.L."/>
            <person name="Field M.C."/>
            <person name="Kuo A."/>
            <person name="Paredez A."/>
            <person name="Chapman J."/>
            <person name="Pham J."/>
            <person name="Shu S."/>
            <person name="Neupane R."/>
            <person name="Cipriano M."/>
            <person name="Mancuso J."/>
            <person name="Tu H."/>
            <person name="Salamov A."/>
            <person name="Lindquist E."/>
            <person name="Shapiro H."/>
            <person name="Lucas S."/>
            <person name="Grigoriev I.V."/>
            <person name="Cande W.Z."/>
            <person name="Fulton C."/>
            <person name="Rokhsar D.S."/>
            <person name="Dawson S.C."/>
        </authorList>
    </citation>
    <scope>NUCLEOTIDE SEQUENCE [LARGE SCALE GENOMIC DNA]</scope>
    <source>
        <strain evidence="2 3">NEG-M</strain>
    </source>
</reference>
<dbReference type="OrthoDB" id="10463869at2759"/>
<dbReference type="AlphaFoldDB" id="D2VD03"/>
<feature type="compositionally biased region" description="Polar residues" evidence="1">
    <location>
        <begin position="276"/>
        <end position="295"/>
    </location>
</feature>
<feature type="region of interest" description="Disordered" evidence="1">
    <location>
        <begin position="261"/>
        <end position="307"/>
    </location>
</feature>
<feature type="region of interest" description="Disordered" evidence="1">
    <location>
        <begin position="198"/>
        <end position="227"/>
    </location>
</feature>
<organism evidence="3">
    <name type="scientific">Naegleria gruberi</name>
    <name type="common">Amoeba</name>
    <dbReference type="NCBI Taxonomy" id="5762"/>
    <lineage>
        <taxon>Eukaryota</taxon>
        <taxon>Discoba</taxon>
        <taxon>Heterolobosea</taxon>
        <taxon>Tetramitia</taxon>
        <taxon>Eutetramitia</taxon>
        <taxon>Vahlkampfiidae</taxon>
        <taxon>Naegleria</taxon>
    </lineage>
</organism>
<evidence type="ECO:0000313" key="2">
    <source>
        <dbReference type="EMBL" id="EFC45511.1"/>
    </source>
</evidence>
<feature type="region of interest" description="Disordered" evidence="1">
    <location>
        <begin position="1"/>
        <end position="37"/>
    </location>
</feature>
<evidence type="ECO:0000256" key="1">
    <source>
        <dbReference type="SAM" id="MobiDB-lite"/>
    </source>
</evidence>
<dbReference type="GeneID" id="8857478"/>
<evidence type="ECO:0000313" key="3">
    <source>
        <dbReference type="Proteomes" id="UP000006671"/>
    </source>
</evidence>
<sequence length="361" mass="40260">MKPTKQFKGLINYKPSSSNSRHGSTIEDDSSSTTDDKDNKQRIEFVHHKLTSLLLRLNDLVLIIVPEEFEILQTLDPMLHGKVGTIVGLGHFDEDECEDLVQIEIENKKTNSIDHTITHKQCETVSVPKFCVCLKAEVFNERKERYLSQRRARSYDALSTSSTTSSTVSDISLTSLLSTTRSLSPECFPSNNLSSLLVSPSKQHTSSPPTTSNTTNSCSPKYSLGPKKTTSILNRQKRFHSSATAPPPLLSSTSTFFQSSTTTQAVGNNKRPLSSPGKTSKKSSYQFSSTNSQFSSKHDTDNDVDMRDNFLSQSVPKYINSFMLSDFESSNIFSADIPSEKVNRQRRVQDIEMTESSERVS</sequence>
<dbReference type="InParanoid" id="D2VD03"/>
<dbReference type="OMA" id="RIEFVHH"/>
<proteinExistence type="predicted"/>
<dbReference type="RefSeq" id="XP_002678255.1">
    <property type="nucleotide sequence ID" value="XM_002678209.1"/>
</dbReference>
<dbReference type="KEGG" id="ngr:NAEGRDRAFT_66750"/>
<feature type="compositionally biased region" description="Low complexity" evidence="1">
    <location>
        <begin position="198"/>
        <end position="220"/>
    </location>
</feature>
<feature type="compositionally biased region" description="Basic and acidic residues" evidence="1">
    <location>
        <begin position="338"/>
        <end position="361"/>
    </location>
</feature>
<name>D2VD03_NAEGR</name>
<feature type="compositionally biased region" description="Basic and acidic residues" evidence="1">
    <location>
        <begin position="296"/>
        <end position="307"/>
    </location>
</feature>
<dbReference type="Proteomes" id="UP000006671">
    <property type="component" value="Unassembled WGS sequence"/>
</dbReference>
<gene>
    <name evidence="2" type="ORF">NAEGRDRAFT_66750</name>
</gene>
<dbReference type="EMBL" id="GG738863">
    <property type="protein sequence ID" value="EFC45511.1"/>
    <property type="molecule type" value="Genomic_DNA"/>
</dbReference>
<keyword evidence="3" id="KW-1185">Reference proteome</keyword>
<protein>
    <submittedName>
        <fullName evidence="2">Predicted protein</fullName>
    </submittedName>
</protein>
<feature type="region of interest" description="Disordered" evidence="1">
    <location>
        <begin position="335"/>
        <end position="361"/>
    </location>
</feature>
<accession>D2VD03</accession>
<feature type="compositionally biased region" description="Polar residues" evidence="1">
    <location>
        <begin position="14"/>
        <end position="23"/>
    </location>
</feature>
<dbReference type="VEuPathDB" id="AmoebaDB:NAEGRDRAFT_66750"/>